<reference evidence="2 3" key="1">
    <citation type="submission" date="2018-01" db="EMBL/GenBank/DDBJ databases">
        <title>Co-occurrence of chitin degradation, pigmentation and bioactivity in marine Pseudoalteromonas.</title>
        <authorList>
            <person name="Paulsen S."/>
            <person name="Gram L."/>
            <person name="Machado H."/>
        </authorList>
    </citation>
    <scope>NUCLEOTIDE SEQUENCE [LARGE SCALE GENOMIC DNA]</scope>
    <source>
        <strain evidence="2 3">S3898</strain>
    </source>
</reference>
<dbReference type="AlphaFoldDB" id="A0A4Q7IH91"/>
<keyword evidence="1" id="KW-0812">Transmembrane</keyword>
<dbReference type="Proteomes" id="UP000291338">
    <property type="component" value="Unassembled WGS sequence"/>
</dbReference>
<evidence type="ECO:0000256" key="1">
    <source>
        <dbReference type="SAM" id="Phobius"/>
    </source>
</evidence>
<accession>A0A4Q7IH91</accession>
<dbReference type="EMBL" id="PPSX01000165">
    <property type="protein sequence ID" value="RZQ51170.1"/>
    <property type="molecule type" value="Genomic_DNA"/>
</dbReference>
<protein>
    <submittedName>
        <fullName evidence="2">Uncharacterized protein</fullName>
    </submittedName>
</protein>
<proteinExistence type="predicted"/>
<comment type="caution">
    <text evidence="2">The sequence shown here is derived from an EMBL/GenBank/DDBJ whole genome shotgun (WGS) entry which is preliminary data.</text>
</comment>
<feature type="transmembrane region" description="Helical" evidence="1">
    <location>
        <begin position="9"/>
        <end position="30"/>
    </location>
</feature>
<keyword evidence="1" id="KW-1133">Transmembrane helix</keyword>
<feature type="transmembrane region" description="Helical" evidence="1">
    <location>
        <begin position="79"/>
        <end position="96"/>
    </location>
</feature>
<evidence type="ECO:0000313" key="2">
    <source>
        <dbReference type="EMBL" id="RZQ51170.1"/>
    </source>
</evidence>
<evidence type="ECO:0000313" key="3">
    <source>
        <dbReference type="Proteomes" id="UP000291338"/>
    </source>
</evidence>
<sequence length="129" mass="14427">MESKLKQFFLIYIFSTIPPLIIYLISIYGFDNCDVHLGCFGLFSVFSIYVLVWGLLGGAGFIIFSVLTKSSVKGRVLPYKYLATLGLLIGASHFIVQLNIENFLVILPVPILLSWFCSSVLFHLSAKQV</sequence>
<name>A0A4Q7IH91_9GAMM</name>
<feature type="transmembrane region" description="Helical" evidence="1">
    <location>
        <begin position="42"/>
        <end position="67"/>
    </location>
</feature>
<feature type="transmembrane region" description="Helical" evidence="1">
    <location>
        <begin position="102"/>
        <end position="124"/>
    </location>
</feature>
<organism evidence="2 3">
    <name type="scientific">Pseudoalteromonas phenolica</name>
    <dbReference type="NCBI Taxonomy" id="161398"/>
    <lineage>
        <taxon>Bacteria</taxon>
        <taxon>Pseudomonadati</taxon>
        <taxon>Pseudomonadota</taxon>
        <taxon>Gammaproteobacteria</taxon>
        <taxon>Alteromonadales</taxon>
        <taxon>Pseudoalteromonadaceae</taxon>
        <taxon>Pseudoalteromonas</taxon>
    </lineage>
</organism>
<gene>
    <name evidence="2" type="ORF">C1E23_20985</name>
</gene>
<keyword evidence="1" id="KW-0472">Membrane</keyword>